<dbReference type="Pfam" id="PF00072">
    <property type="entry name" value="Response_reg"/>
    <property type="match status" value="1"/>
</dbReference>
<evidence type="ECO:0000256" key="4">
    <source>
        <dbReference type="ARBA" id="ARBA00022679"/>
    </source>
</evidence>
<dbReference type="Gene3D" id="3.40.50.2300">
    <property type="match status" value="1"/>
</dbReference>
<evidence type="ECO:0000256" key="6">
    <source>
        <dbReference type="ARBA" id="ARBA00023012"/>
    </source>
</evidence>
<feature type="transmembrane region" description="Helical" evidence="8">
    <location>
        <begin position="158"/>
        <end position="175"/>
    </location>
</feature>
<dbReference type="CDD" id="cd00156">
    <property type="entry name" value="REC"/>
    <property type="match status" value="1"/>
</dbReference>
<evidence type="ECO:0000256" key="8">
    <source>
        <dbReference type="SAM" id="Phobius"/>
    </source>
</evidence>
<dbReference type="InterPro" id="IPR003661">
    <property type="entry name" value="HisK_dim/P_dom"/>
</dbReference>
<evidence type="ECO:0000313" key="12">
    <source>
        <dbReference type="Proteomes" id="UP000284021"/>
    </source>
</evidence>
<evidence type="ECO:0000256" key="7">
    <source>
        <dbReference type="PROSITE-ProRule" id="PRU00169"/>
    </source>
</evidence>
<dbReference type="InterPro" id="IPR036890">
    <property type="entry name" value="HATPase_C_sf"/>
</dbReference>
<protein>
    <recommendedName>
        <fullName evidence="2">histidine kinase</fullName>
        <ecNumber evidence="2">2.7.13.3</ecNumber>
    </recommendedName>
</protein>
<accession>A0A418XNM4</accession>
<keyword evidence="8" id="KW-1133">Transmembrane helix</keyword>
<evidence type="ECO:0000256" key="5">
    <source>
        <dbReference type="ARBA" id="ARBA00022777"/>
    </source>
</evidence>
<name>A0A418XNM4_9PSED</name>
<dbReference type="EMBL" id="QYUR01000002">
    <property type="protein sequence ID" value="RJG14044.1"/>
    <property type="molecule type" value="Genomic_DNA"/>
</dbReference>
<organism evidence="11 12">
    <name type="scientific">Pseudomonas cavernicola</name>
    <dbReference type="NCBI Taxonomy" id="2320866"/>
    <lineage>
        <taxon>Bacteria</taxon>
        <taxon>Pseudomonadati</taxon>
        <taxon>Pseudomonadota</taxon>
        <taxon>Gammaproteobacteria</taxon>
        <taxon>Pseudomonadales</taxon>
        <taxon>Pseudomonadaceae</taxon>
        <taxon>Pseudomonas</taxon>
    </lineage>
</organism>
<dbReference type="Pfam" id="PF02518">
    <property type="entry name" value="HATPase_c"/>
    <property type="match status" value="1"/>
</dbReference>
<dbReference type="SMART" id="SM00448">
    <property type="entry name" value="REC"/>
    <property type="match status" value="1"/>
</dbReference>
<dbReference type="SUPFAM" id="SSF47384">
    <property type="entry name" value="Homodimeric domain of signal transducing histidine kinase"/>
    <property type="match status" value="1"/>
</dbReference>
<sequence>MPSTSQRKYFVDLLFRQSYAVLFANFAIPIPVAYIFRNAVPMSGLVAWGAAMYVLTTCRILLAQRYFKHGNHLASPAQWAWRATVLSWLSSLLWGWLGWKGFAQGDPQLFAFTCIVLTGLVCGAVPSLSAFPPAYAGSLVAMLLPVTLQCLTSEGEVYAIYSFFLACLAGVNLYYSRVTYRTLCETVRLRLENVELVGRLKEERDRAQAADQAKSRFLAAASHDLRQPIHALSLFVGTLAALADRGDVLALKAQDIAARLRMVIGNLGGLLNGLLDISRLDAGVVTVSREPVSLSRLFAGLQDEFAGTAQEQNLRWRVLKSKLWVDSDPVLLKRTLDNLLSNAFRYTTKGSVLLGCRRRGHSVEIQVFDSGLGIPANQQSEIFEEFVQLHNAERDRTQGLGLGLAIVRHTTRLLDHGVKLISIEGRGSMFSITAPARKAPTEANTPAQPTAPERALGIMIIDDEQDVLDGLCGLLEAWGHKVYAGGSADDACRIHAEAAQRGKASVHLILTDYRLGAGVTGTEAIREIRDYLNCAVPAIIVTGDTSPARLKEASDSGHRLLHKPVEAHALRDAIEASLATDVPGFRAEPASLP</sequence>
<keyword evidence="6" id="KW-0902">Two-component regulatory system</keyword>
<dbReference type="InterPro" id="IPR003594">
    <property type="entry name" value="HATPase_dom"/>
</dbReference>
<dbReference type="InterPro" id="IPR001789">
    <property type="entry name" value="Sig_transdc_resp-reg_receiver"/>
</dbReference>
<dbReference type="PROSITE" id="PS50109">
    <property type="entry name" value="HIS_KIN"/>
    <property type="match status" value="1"/>
</dbReference>
<dbReference type="SMART" id="SM00388">
    <property type="entry name" value="HisKA"/>
    <property type="match status" value="1"/>
</dbReference>
<keyword evidence="8" id="KW-0472">Membrane</keyword>
<dbReference type="PRINTS" id="PR00344">
    <property type="entry name" value="BCTRLSENSOR"/>
</dbReference>
<dbReference type="SUPFAM" id="SSF55874">
    <property type="entry name" value="ATPase domain of HSP90 chaperone/DNA topoisomerase II/histidine kinase"/>
    <property type="match status" value="1"/>
</dbReference>
<dbReference type="PROSITE" id="PS50110">
    <property type="entry name" value="RESPONSE_REGULATORY"/>
    <property type="match status" value="1"/>
</dbReference>
<gene>
    <name evidence="11" type="ORF">D3879_12770</name>
</gene>
<dbReference type="SMART" id="SM00387">
    <property type="entry name" value="HATPase_c"/>
    <property type="match status" value="1"/>
</dbReference>
<dbReference type="InterPro" id="IPR011006">
    <property type="entry name" value="CheY-like_superfamily"/>
</dbReference>
<feature type="transmembrane region" description="Helical" evidence="8">
    <location>
        <begin position="79"/>
        <end position="97"/>
    </location>
</feature>
<evidence type="ECO:0000256" key="2">
    <source>
        <dbReference type="ARBA" id="ARBA00012438"/>
    </source>
</evidence>
<keyword evidence="4" id="KW-0808">Transferase</keyword>
<comment type="caution">
    <text evidence="11">The sequence shown here is derived from an EMBL/GenBank/DDBJ whole genome shotgun (WGS) entry which is preliminary data.</text>
</comment>
<comment type="catalytic activity">
    <reaction evidence="1">
        <text>ATP + protein L-histidine = ADP + protein N-phospho-L-histidine.</text>
        <dbReference type="EC" id="2.7.13.3"/>
    </reaction>
</comment>
<dbReference type="GO" id="GO:0000155">
    <property type="term" value="F:phosphorelay sensor kinase activity"/>
    <property type="evidence" value="ECO:0007669"/>
    <property type="project" value="InterPro"/>
</dbReference>
<feature type="transmembrane region" description="Helical" evidence="8">
    <location>
        <begin position="18"/>
        <end position="36"/>
    </location>
</feature>
<keyword evidence="12" id="KW-1185">Reference proteome</keyword>
<dbReference type="Gene3D" id="3.30.565.10">
    <property type="entry name" value="Histidine kinase-like ATPase, C-terminal domain"/>
    <property type="match status" value="1"/>
</dbReference>
<dbReference type="InterPro" id="IPR004358">
    <property type="entry name" value="Sig_transdc_His_kin-like_C"/>
</dbReference>
<dbReference type="InterPro" id="IPR036097">
    <property type="entry name" value="HisK_dim/P_sf"/>
</dbReference>
<evidence type="ECO:0000256" key="3">
    <source>
        <dbReference type="ARBA" id="ARBA00022553"/>
    </source>
</evidence>
<dbReference type="Pfam" id="PF00512">
    <property type="entry name" value="HisKA"/>
    <property type="match status" value="1"/>
</dbReference>
<dbReference type="Proteomes" id="UP000284021">
    <property type="component" value="Unassembled WGS sequence"/>
</dbReference>
<reference evidence="11 12" key="1">
    <citation type="submission" date="2018-09" db="EMBL/GenBank/DDBJ databases">
        <authorList>
            <person name="Zhu H."/>
        </authorList>
    </citation>
    <scope>NUCLEOTIDE SEQUENCE [LARGE SCALE GENOMIC DNA]</scope>
    <source>
        <strain evidence="11 12">K1S02-6</strain>
    </source>
</reference>
<dbReference type="SUPFAM" id="SSF52172">
    <property type="entry name" value="CheY-like"/>
    <property type="match status" value="1"/>
</dbReference>
<feature type="transmembrane region" description="Helical" evidence="8">
    <location>
        <begin position="45"/>
        <end position="67"/>
    </location>
</feature>
<dbReference type="AlphaFoldDB" id="A0A418XNM4"/>
<evidence type="ECO:0000259" key="10">
    <source>
        <dbReference type="PROSITE" id="PS50110"/>
    </source>
</evidence>
<evidence type="ECO:0000256" key="1">
    <source>
        <dbReference type="ARBA" id="ARBA00000085"/>
    </source>
</evidence>
<feature type="transmembrane region" description="Helical" evidence="8">
    <location>
        <begin position="109"/>
        <end position="128"/>
    </location>
</feature>
<dbReference type="InterPro" id="IPR050736">
    <property type="entry name" value="Sensor_HK_Regulatory"/>
</dbReference>
<dbReference type="Gene3D" id="1.10.287.130">
    <property type="match status" value="1"/>
</dbReference>
<dbReference type="EC" id="2.7.13.3" evidence="2"/>
<proteinExistence type="predicted"/>
<dbReference type="OrthoDB" id="9764438at2"/>
<dbReference type="RefSeq" id="WP_119954596.1">
    <property type="nucleotide sequence ID" value="NZ_QYUR01000002.1"/>
</dbReference>
<evidence type="ECO:0000259" key="9">
    <source>
        <dbReference type="PROSITE" id="PS50109"/>
    </source>
</evidence>
<keyword evidence="3 7" id="KW-0597">Phosphoprotein</keyword>
<dbReference type="CDD" id="cd00082">
    <property type="entry name" value="HisKA"/>
    <property type="match status" value="1"/>
</dbReference>
<dbReference type="InterPro" id="IPR005467">
    <property type="entry name" value="His_kinase_dom"/>
</dbReference>
<feature type="domain" description="Histidine kinase" evidence="9">
    <location>
        <begin position="220"/>
        <end position="438"/>
    </location>
</feature>
<dbReference type="FunFam" id="3.30.565.10:FF:000049">
    <property type="entry name" value="Two-component sensor histidine kinase"/>
    <property type="match status" value="1"/>
</dbReference>
<feature type="modified residue" description="4-aspartylphosphate" evidence="7">
    <location>
        <position position="512"/>
    </location>
</feature>
<evidence type="ECO:0000313" key="11">
    <source>
        <dbReference type="EMBL" id="RJG14044.1"/>
    </source>
</evidence>
<dbReference type="PANTHER" id="PTHR43711">
    <property type="entry name" value="TWO-COMPONENT HISTIDINE KINASE"/>
    <property type="match status" value="1"/>
</dbReference>
<dbReference type="PANTHER" id="PTHR43711:SF1">
    <property type="entry name" value="HISTIDINE KINASE 1"/>
    <property type="match status" value="1"/>
</dbReference>
<keyword evidence="8" id="KW-0812">Transmembrane</keyword>
<keyword evidence="5 11" id="KW-0418">Kinase</keyword>
<feature type="domain" description="Response regulatory" evidence="10">
    <location>
        <begin position="457"/>
        <end position="578"/>
    </location>
</feature>